<dbReference type="Proteomes" id="UP001149163">
    <property type="component" value="Unassembled WGS sequence"/>
</dbReference>
<protein>
    <submittedName>
        <fullName evidence="2">Uncharacterized protein</fullName>
    </submittedName>
</protein>
<evidence type="ECO:0000313" key="3">
    <source>
        <dbReference type="Proteomes" id="UP001149163"/>
    </source>
</evidence>
<gene>
    <name evidence="2" type="ORF">N7482_004153</name>
</gene>
<proteinExistence type="predicted"/>
<organism evidence="2 3">
    <name type="scientific">Penicillium canariense</name>
    <dbReference type="NCBI Taxonomy" id="189055"/>
    <lineage>
        <taxon>Eukaryota</taxon>
        <taxon>Fungi</taxon>
        <taxon>Dikarya</taxon>
        <taxon>Ascomycota</taxon>
        <taxon>Pezizomycotina</taxon>
        <taxon>Eurotiomycetes</taxon>
        <taxon>Eurotiomycetidae</taxon>
        <taxon>Eurotiales</taxon>
        <taxon>Aspergillaceae</taxon>
        <taxon>Penicillium</taxon>
    </lineage>
</organism>
<evidence type="ECO:0000313" key="2">
    <source>
        <dbReference type="EMBL" id="KAJ5168559.1"/>
    </source>
</evidence>
<evidence type="ECO:0000256" key="1">
    <source>
        <dbReference type="SAM" id="MobiDB-lite"/>
    </source>
</evidence>
<keyword evidence="3" id="KW-1185">Reference proteome</keyword>
<dbReference type="RefSeq" id="XP_056545020.1">
    <property type="nucleotide sequence ID" value="XM_056686278.1"/>
</dbReference>
<accession>A0A9W9I8A2</accession>
<dbReference type="GeneID" id="81425454"/>
<reference evidence="2" key="2">
    <citation type="journal article" date="2023" name="IMA Fungus">
        <title>Comparative genomic study of the Penicillium genus elucidates a diverse pangenome and 15 lateral gene transfer events.</title>
        <authorList>
            <person name="Petersen C."/>
            <person name="Sorensen T."/>
            <person name="Nielsen M.R."/>
            <person name="Sondergaard T.E."/>
            <person name="Sorensen J.L."/>
            <person name="Fitzpatrick D.A."/>
            <person name="Frisvad J.C."/>
            <person name="Nielsen K.L."/>
        </authorList>
    </citation>
    <scope>NUCLEOTIDE SEQUENCE</scope>
    <source>
        <strain evidence="2">IBT 26290</strain>
    </source>
</reference>
<name>A0A9W9I8A2_9EURO</name>
<comment type="caution">
    <text evidence="2">The sequence shown here is derived from an EMBL/GenBank/DDBJ whole genome shotgun (WGS) entry which is preliminary data.</text>
</comment>
<sequence length="180" mass="19196">MRDGSAPTPITTPLGPTSSAASHSATVAQVERCRFLATRLLSLSHKYRLSLLVIRPFVFTSHGVSPLVVADIVPGIATTRSNLLPGGIPVGLIGDGRVECFEISALGVSARDILTFDSPQCLLSAFQAPANVPLVFILDAWTARQHLPIDRESTCALMVPLALPWVNDLVSLPTIVSHRP</sequence>
<dbReference type="EMBL" id="JAPQKN010000002">
    <property type="protein sequence ID" value="KAJ5168559.1"/>
    <property type="molecule type" value="Genomic_DNA"/>
</dbReference>
<dbReference type="AlphaFoldDB" id="A0A9W9I8A2"/>
<reference evidence="2" key="1">
    <citation type="submission" date="2022-11" db="EMBL/GenBank/DDBJ databases">
        <authorList>
            <person name="Petersen C."/>
        </authorList>
    </citation>
    <scope>NUCLEOTIDE SEQUENCE</scope>
    <source>
        <strain evidence="2">IBT 26290</strain>
    </source>
</reference>
<feature type="region of interest" description="Disordered" evidence="1">
    <location>
        <begin position="1"/>
        <end position="21"/>
    </location>
</feature>